<dbReference type="SUPFAM" id="SSF53474">
    <property type="entry name" value="alpha/beta-Hydrolases"/>
    <property type="match status" value="1"/>
</dbReference>
<dbReference type="KEGG" id="lwd:JCM16777_1599"/>
<evidence type="ECO:0000313" key="2">
    <source>
        <dbReference type="Proteomes" id="UP000321943"/>
    </source>
</evidence>
<organism evidence="1 2">
    <name type="scientific">Leptotrichia wadei</name>
    <dbReference type="NCBI Taxonomy" id="157687"/>
    <lineage>
        <taxon>Bacteria</taxon>
        <taxon>Fusobacteriati</taxon>
        <taxon>Fusobacteriota</taxon>
        <taxon>Fusobacteriia</taxon>
        <taxon>Fusobacteriales</taxon>
        <taxon>Leptotrichiaceae</taxon>
        <taxon>Leptotrichia</taxon>
    </lineage>
</organism>
<dbReference type="EMBL" id="AP019829">
    <property type="protein sequence ID" value="BBM43346.1"/>
    <property type="molecule type" value="Genomic_DNA"/>
</dbReference>
<dbReference type="InterPro" id="IPR029058">
    <property type="entry name" value="AB_hydrolase_fold"/>
</dbReference>
<evidence type="ECO:0008006" key="3">
    <source>
        <dbReference type="Google" id="ProtNLM"/>
    </source>
</evidence>
<protein>
    <recommendedName>
        <fullName evidence="3">Phospholipase/carboxylesterase</fullName>
    </recommendedName>
</protein>
<gene>
    <name evidence="1" type="ORF">JCM16777_1599</name>
</gene>
<dbReference type="GeneID" id="84804906"/>
<dbReference type="Gene3D" id="3.40.50.1820">
    <property type="entry name" value="alpha/beta hydrolase"/>
    <property type="match status" value="1"/>
</dbReference>
<dbReference type="Proteomes" id="UP000321943">
    <property type="component" value="Chromosome"/>
</dbReference>
<sequence>MLFLTGELDSHASVISFLGNVGIGKNRRFFNPLINGKVDKKDYSERIDEFLKNWDLMDISKYKNITFIGYSNGANFTLGLLEKRPDIANTTILLHPSNFDWQFTKKPEKNKIIATTGALDLMAPAADVVKLKNQLSGIGYEEFQIIMLDSGHEITNEEIEKLKEIYKK</sequence>
<name>A0A7U6LBG7_9FUSO</name>
<accession>A0A7U6LBG7</accession>
<evidence type="ECO:0000313" key="1">
    <source>
        <dbReference type="EMBL" id="BBM43346.1"/>
    </source>
</evidence>
<proteinExistence type="predicted"/>
<dbReference type="AlphaFoldDB" id="A0A7U6LBG7"/>
<reference evidence="1 2" key="1">
    <citation type="submission" date="2019-07" db="EMBL/GenBank/DDBJ databases">
        <title>Complete Genome Sequence of Leptotrichia wadei Strain JCM16777.</title>
        <authorList>
            <person name="Watanabe S."/>
            <person name="Cui L."/>
        </authorList>
    </citation>
    <scope>NUCLEOTIDE SEQUENCE [LARGE SCALE GENOMIC DNA]</scope>
    <source>
        <strain evidence="1 2">JCM16777</strain>
    </source>
</reference>
<dbReference type="RefSeq" id="WP_018498480.1">
    <property type="nucleotide sequence ID" value="NZ_AP019829.2"/>
</dbReference>